<reference evidence="1" key="2">
    <citation type="submission" date="2023-06" db="EMBL/GenBank/DDBJ databases">
        <authorList>
            <consortium name="Lawrence Berkeley National Laboratory"/>
            <person name="Haridas S."/>
            <person name="Hensen N."/>
            <person name="Bonometti L."/>
            <person name="Westerberg I."/>
            <person name="Brannstrom I.O."/>
            <person name="Guillou S."/>
            <person name="Cros-Aarteil S."/>
            <person name="Calhoun S."/>
            <person name="Kuo A."/>
            <person name="Mondo S."/>
            <person name="Pangilinan J."/>
            <person name="Riley R."/>
            <person name="Labutti K."/>
            <person name="Andreopoulos B."/>
            <person name="Lipzen A."/>
            <person name="Chen C."/>
            <person name="Yanf M."/>
            <person name="Daum C."/>
            <person name="Ng V."/>
            <person name="Clum A."/>
            <person name="Steindorff A."/>
            <person name="Ohm R."/>
            <person name="Martin F."/>
            <person name="Silar P."/>
            <person name="Natvig D."/>
            <person name="Lalanne C."/>
            <person name="Gautier V."/>
            <person name="Ament-Velasquez S.L."/>
            <person name="Kruys A."/>
            <person name="Hutchinson M.I."/>
            <person name="Powell A.J."/>
            <person name="Barry K."/>
            <person name="Miller A.N."/>
            <person name="Grigoriev I.V."/>
            <person name="Debuchy R."/>
            <person name="Gladieux P."/>
            <person name="Thoren M.H."/>
            <person name="Johannesson H."/>
        </authorList>
    </citation>
    <scope>NUCLEOTIDE SEQUENCE</scope>
    <source>
        <strain evidence="1">CBS 118394</strain>
    </source>
</reference>
<comment type="caution">
    <text evidence="1">The sequence shown here is derived from an EMBL/GenBank/DDBJ whole genome shotgun (WGS) entry which is preliminary data.</text>
</comment>
<sequence length="151" mass="16611">MEKRRIEPLVLPTTGGSTEIHESIIKGELTVGLPNGTTESYFLKLYPVDTEHARQVCEGEFESLKAIHGVSPSFAPKAHGWSRLSVVGSDNSADDCEGYFLLTEFHAIAAQPAGPTSLGRRLYSLTYNMVNVIHNSASIQKHVFYDDMVTL</sequence>
<evidence type="ECO:0000313" key="1">
    <source>
        <dbReference type="EMBL" id="KAK3331424.1"/>
    </source>
</evidence>
<keyword evidence="2" id="KW-1185">Reference proteome</keyword>
<gene>
    <name evidence="1" type="ORF">B0H66DRAFT_528756</name>
</gene>
<dbReference type="Proteomes" id="UP001283341">
    <property type="component" value="Unassembled WGS sequence"/>
</dbReference>
<name>A0AAE0IUJ8_9PEZI</name>
<dbReference type="AlphaFoldDB" id="A0AAE0IUJ8"/>
<dbReference type="EMBL" id="JAUEDM010000001">
    <property type="protein sequence ID" value="KAK3331424.1"/>
    <property type="molecule type" value="Genomic_DNA"/>
</dbReference>
<protein>
    <submittedName>
        <fullName evidence="1">Uncharacterized protein</fullName>
    </submittedName>
</protein>
<evidence type="ECO:0000313" key="2">
    <source>
        <dbReference type="Proteomes" id="UP001283341"/>
    </source>
</evidence>
<proteinExistence type="predicted"/>
<organism evidence="1 2">
    <name type="scientific">Apodospora peruviana</name>
    <dbReference type="NCBI Taxonomy" id="516989"/>
    <lineage>
        <taxon>Eukaryota</taxon>
        <taxon>Fungi</taxon>
        <taxon>Dikarya</taxon>
        <taxon>Ascomycota</taxon>
        <taxon>Pezizomycotina</taxon>
        <taxon>Sordariomycetes</taxon>
        <taxon>Sordariomycetidae</taxon>
        <taxon>Sordariales</taxon>
        <taxon>Lasiosphaeriaceae</taxon>
        <taxon>Apodospora</taxon>
    </lineage>
</organism>
<accession>A0AAE0IUJ8</accession>
<reference evidence="1" key="1">
    <citation type="journal article" date="2023" name="Mol. Phylogenet. Evol.">
        <title>Genome-scale phylogeny and comparative genomics of the fungal order Sordariales.</title>
        <authorList>
            <person name="Hensen N."/>
            <person name="Bonometti L."/>
            <person name="Westerberg I."/>
            <person name="Brannstrom I.O."/>
            <person name="Guillou S."/>
            <person name="Cros-Aarteil S."/>
            <person name="Calhoun S."/>
            <person name="Haridas S."/>
            <person name="Kuo A."/>
            <person name="Mondo S."/>
            <person name="Pangilinan J."/>
            <person name="Riley R."/>
            <person name="LaButti K."/>
            <person name="Andreopoulos B."/>
            <person name="Lipzen A."/>
            <person name="Chen C."/>
            <person name="Yan M."/>
            <person name="Daum C."/>
            <person name="Ng V."/>
            <person name="Clum A."/>
            <person name="Steindorff A."/>
            <person name="Ohm R.A."/>
            <person name="Martin F."/>
            <person name="Silar P."/>
            <person name="Natvig D.O."/>
            <person name="Lalanne C."/>
            <person name="Gautier V."/>
            <person name="Ament-Velasquez S.L."/>
            <person name="Kruys A."/>
            <person name="Hutchinson M.I."/>
            <person name="Powell A.J."/>
            <person name="Barry K."/>
            <person name="Miller A.N."/>
            <person name="Grigoriev I.V."/>
            <person name="Debuchy R."/>
            <person name="Gladieux P."/>
            <person name="Hiltunen Thoren M."/>
            <person name="Johannesson H."/>
        </authorList>
    </citation>
    <scope>NUCLEOTIDE SEQUENCE</scope>
    <source>
        <strain evidence="1">CBS 118394</strain>
    </source>
</reference>